<dbReference type="PANTHER" id="PTHR11516:SF60">
    <property type="entry name" value="PYRUVATE DEHYDROGENASE E1 COMPONENT SUBUNIT ALPHA"/>
    <property type="match status" value="1"/>
</dbReference>
<dbReference type="EMBL" id="CP010868">
    <property type="protein sequence ID" value="AJM91278.1"/>
    <property type="molecule type" value="Genomic_DNA"/>
</dbReference>
<proteinExistence type="predicted"/>
<dbReference type="KEGG" id="nid:NPIRD3C_0054"/>
<dbReference type="EC" id="1.2.4.1" evidence="5"/>
<dbReference type="STRING" id="1582439.NPIRD3C_0054"/>
<dbReference type="OrthoDB" id="25266at2157"/>
<keyword evidence="3" id="KW-0786">Thiamine pyrophosphate</keyword>
<reference evidence="6" key="1">
    <citation type="submission" date="2015-02" db="EMBL/GenBank/DDBJ databases">
        <title>Characterization of two novel Thaumarchaeota isolated from the Northern Adriatic Sea.</title>
        <authorList>
            <person name="Bayer B."/>
            <person name="Vojvoda J."/>
            <person name="Offre P."/>
            <person name="Srivastava A."/>
            <person name="Elisabeth N."/>
            <person name="Garcia J.A.L."/>
            <person name="Schleper C."/>
            <person name="Herndl G.J."/>
        </authorList>
    </citation>
    <scope>NUCLEOTIDE SEQUENCE [LARGE SCALE GENOMIC DNA]</scope>
    <source>
        <strain evidence="6">D3C</strain>
    </source>
</reference>
<sequence>MEQNERKKIAKNVLYIRISQMLINEDYKEKKFKIPIHLALGHESISIAVSKIMKESDKLILTHRNVAYNLARSGKLKPILDEYYLKSSGLMQGKTGSMNLTNPKEGIIYSSSILGNNFAVATGISFAEKMKDGGITIVLGGDGSLEEGTFHESLLMFKSLDLSTLMIIENNEWSMSTRIHERRHPINLEKFAEAYDIKFVRISGNDPFDYIEKLEKLRDISLKTKSPILIEVMVNTLGDWILKTPEIPDGKFVNYHAGPTPSIDLKKCQIKIKNNVDDPIFVLEKYFDENEISKIAEETLRELKEEIK</sequence>
<evidence type="ECO:0000313" key="5">
    <source>
        <dbReference type="EMBL" id="AJM91278.1"/>
    </source>
</evidence>
<evidence type="ECO:0000256" key="1">
    <source>
        <dbReference type="ARBA" id="ARBA00001964"/>
    </source>
</evidence>
<evidence type="ECO:0000313" key="6">
    <source>
        <dbReference type="Proteomes" id="UP000032027"/>
    </source>
</evidence>
<dbReference type="RefSeq" id="WP_148702307.1">
    <property type="nucleotide sequence ID" value="NZ_CP010868.1"/>
</dbReference>
<keyword evidence="2 5" id="KW-0560">Oxidoreductase</keyword>
<protein>
    <submittedName>
        <fullName evidence="5">Putative pyruvate dehydrogenase E1 component, subunit alpha</fullName>
        <ecNumber evidence="5">1.2.4.1</ecNumber>
    </submittedName>
</protein>
<keyword evidence="6" id="KW-1185">Reference proteome</keyword>
<accession>A0A0C5BNJ3</accession>
<dbReference type="HOGENOM" id="CLU_029393_5_0_2"/>
<dbReference type="InterPro" id="IPR001017">
    <property type="entry name" value="DH_E1"/>
</dbReference>
<comment type="cofactor">
    <cofactor evidence="1">
        <name>thiamine diphosphate</name>
        <dbReference type="ChEBI" id="CHEBI:58937"/>
    </cofactor>
</comment>
<dbReference type="PATRIC" id="fig|1582439.9.peg.54"/>
<dbReference type="AlphaFoldDB" id="A0A0C5BNJ3"/>
<evidence type="ECO:0000259" key="4">
    <source>
        <dbReference type="Pfam" id="PF00676"/>
    </source>
</evidence>
<dbReference type="InterPro" id="IPR050642">
    <property type="entry name" value="PDH_E1_Alpha_Subunit"/>
</dbReference>
<dbReference type="SUPFAM" id="SSF52518">
    <property type="entry name" value="Thiamin diphosphate-binding fold (THDP-binding)"/>
    <property type="match status" value="1"/>
</dbReference>
<dbReference type="GeneID" id="41599227"/>
<evidence type="ECO:0000256" key="3">
    <source>
        <dbReference type="ARBA" id="ARBA00023052"/>
    </source>
</evidence>
<gene>
    <name evidence="5" type="primary">pdhA</name>
    <name evidence="5" type="ORF">NPIRD3C_0054</name>
</gene>
<dbReference type="Proteomes" id="UP000032027">
    <property type="component" value="Chromosome"/>
</dbReference>
<dbReference type="Pfam" id="PF00676">
    <property type="entry name" value="E1_dh"/>
    <property type="match status" value="1"/>
</dbReference>
<dbReference type="GO" id="GO:0004739">
    <property type="term" value="F:pyruvate dehydrogenase (acetyl-transferring) activity"/>
    <property type="evidence" value="ECO:0007669"/>
    <property type="project" value="UniProtKB-EC"/>
</dbReference>
<dbReference type="InterPro" id="IPR029061">
    <property type="entry name" value="THDP-binding"/>
</dbReference>
<dbReference type="GO" id="GO:0006086">
    <property type="term" value="P:pyruvate decarboxylation to acetyl-CoA"/>
    <property type="evidence" value="ECO:0007669"/>
    <property type="project" value="TreeGrafter"/>
</dbReference>
<dbReference type="Gene3D" id="3.40.50.970">
    <property type="match status" value="1"/>
</dbReference>
<name>A0A0C5BNJ3_9ARCH</name>
<evidence type="ECO:0000256" key="2">
    <source>
        <dbReference type="ARBA" id="ARBA00023002"/>
    </source>
</evidence>
<reference evidence="5 6" key="3">
    <citation type="journal article" date="2019" name="Int. J. Syst. Evol. Microbiol.">
        <title>Nitrosopumilus adriaticus sp. nov. and Nitrosopumilus piranensis sp. nov., two ammonia-oxidizing archaea from the Adriatic Sea and members of the class Nitrososphaeria.</title>
        <authorList>
            <person name="Bayer B."/>
            <person name="Vojvoda J."/>
            <person name="Reinthaler T."/>
            <person name="Reyes C."/>
            <person name="Pinto M."/>
            <person name="Herndl G.J."/>
        </authorList>
    </citation>
    <scope>NUCLEOTIDE SEQUENCE [LARGE SCALE GENOMIC DNA]</scope>
    <source>
        <strain evidence="5 6">D3C</strain>
    </source>
</reference>
<reference evidence="5 6" key="2">
    <citation type="journal article" date="2016" name="ISME J.">
        <title>Physiological and genomic characterization of two novel marine thaumarchaeal strains indicates niche differentiation.</title>
        <authorList>
            <person name="Bayer B."/>
            <person name="Vojvoda J."/>
            <person name="Offre P."/>
            <person name="Alves R.J."/>
            <person name="Elisabeth N.H."/>
            <person name="Garcia J.A."/>
            <person name="Volland J.M."/>
            <person name="Srivastava A."/>
            <person name="Schleper C."/>
            <person name="Herndl G.J."/>
        </authorList>
    </citation>
    <scope>NUCLEOTIDE SEQUENCE [LARGE SCALE GENOMIC DNA]</scope>
    <source>
        <strain evidence="5 6">D3C</strain>
    </source>
</reference>
<keyword evidence="5" id="KW-0670">Pyruvate</keyword>
<dbReference type="PANTHER" id="PTHR11516">
    <property type="entry name" value="PYRUVATE DEHYDROGENASE E1 COMPONENT, ALPHA SUBUNIT BACTERIAL AND ORGANELLAR"/>
    <property type="match status" value="1"/>
</dbReference>
<feature type="domain" description="Dehydrogenase E1 component" evidence="4">
    <location>
        <begin position="23"/>
        <end position="233"/>
    </location>
</feature>
<organism evidence="5 6">
    <name type="scientific">Nitrosopumilus piranensis</name>
    <dbReference type="NCBI Taxonomy" id="1582439"/>
    <lineage>
        <taxon>Archaea</taxon>
        <taxon>Nitrososphaerota</taxon>
        <taxon>Nitrososphaeria</taxon>
        <taxon>Nitrosopumilales</taxon>
        <taxon>Nitrosopumilaceae</taxon>
        <taxon>Nitrosopumilus</taxon>
    </lineage>
</organism>